<name>A0A3L8CPT7_9PSED</name>
<feature type="compositionally biased region" description="Polar residues" evidence="1">
    <location>
        <begin position="43"/>
        <end position="55"/>
    </location>
</feature>
<organism evidence="2 5">
    <name type="scientific">Pseudomonas prosekii</name>
    <dbReference type="NCBI Taxonomy" id="1148509"/>
    <lineage>
        <taxon>Bacteria</taxon>
        <taxon>Pseudomonadati</taxon>
        <taxon>Pseudomonadota</taxon>
        <taxon>Gammaproteobacteria</taxon>
        <taxon>Pseudomonadales</taxon>
        <taxon>Pseudomonadaceae</taxon>
        <taxon>Pseudomonas</taxon>
    </lineage>
</organism>
<evidence type="ECO:0000256" key="1">
    <source>
        <dbReference type="SAM" id="MobiDB-lite"/>
    </source>
</evidence>
<evidence type="ECO:0000313" key="2">
    <source>
        <dbReference type="EMBL" id="RLU09868.1"/>
    </source>
</evidence>
<evidence type="ECO:0000313" key="5">
    <source>
        <dbReference type="Proteomes" id="UP000282672"/>
    </source>
</evidence>
<keyword evidence="4" id="KW-1185">Reference proteome</keyword>
<dbReference type="RefSeq" id="WP_121732544.1">
    <property type="nucleotide sequence ID" value="NZ_PEGA01000012.1"/>
</dbReference>
<gene>
    <name evidence="2" type="ORF">CS076_13080</name>
    <name evidence="3" type="ORF">CS078_00185</name>
</gene>
<evidence type="ECO:0000313" key="3">
    <source>
        <dbReference type="EMBL" id="RLU12157.1"/>
    </source>
</evidence>
<evidence type="ECO:0000313" key="4">
    <source>
        <dbReference type="Proteomes" id="UP000282140"/>
    </source>
</evidence>
<reference evidence="4 5" key="1">
    <citation type="journal article" date="2018" name="Front. Microbiol.">
        <title>Discovery of Phloeophagus Beetles as a Source of Pseudomonas Strains That Produce Potentially New Bioactive Substances and Description of Pseudomonas bohemica sp. nov.</title>
        <authorList>
            <person name="Saati-Santamaria Z."/>
            <person name="Lopez-Mondejar R."/>
            <person name="Jimenez-Gomez A."/>
            <person name="Diez-Mendez A."/>
            <person name="Vetrovsky T."/>
            <person name="Igual J.M."/>
            <person name="Velazquez E."/>
            <person name="Kolarik M."/>
            <person name="Rivas R."/>
            <person name="Garcia-Fraile P."/>
        </authorList>
    </citation>
    <scope>NUCLEOTIDE SEQUENCE [LARGE SCALE GENOMIC DNA]</scope>
    <source>
        <strain evidence="2 5">A2-NA12</strain>
        <strain evidence="3 4">A2-NA13</strain>
    </source>
</reference>
<dbReference type="EMBL" id="PEGA01000012">
    <property type="protein sequence ID" value="RLU09868.1"/>
    <property type="molecule type" value="Genomic_DNA"/>
</dbReference>
<sequence>MNNKQLYEIQSIADGHTPHVVMSRYADGNDDLNSPDFSVTISSSLNDGNYDTTSAPEDVDGDGDTDAEDESYYTVAAKLVCALITLSSVGELKVFDRLLLMNKDANNTDVSILHFKPGNRSIHLPDFTVTATGVDALGRYLEIKQTIDADGDGDIDKDDELIYRRIASSFASMRDLLP</sequence>
<proteinExistence type="predicted"/>
<dbReference type="Proteomes" id="UP000282140">
    <property type="component" value="Unassembled WGS sequence"/>
</dbReference>
<feature type="compositionally biased region" description="Acidic residues" evidence="1">
    <location>
        <begin position="57"/>
        <end position="67"/>
    </location>
</feature>
<dbReference type="EMBL" id="PEGB01000001">
    <property type="protein sequence ID" value="RLU12157.1"/>
    <property type="molecule type" value="Genomic_DNA"/>
</dbReference>
<comment type="caution">
    <text evidence="2">The sequence shown here is derived from an EMBL/GenBank/DDBJ whole genome shotgun (WGS) entry which is preliminary data.</text>
</comment>
<protein>
    <submittedName>
        <fullName evidence="2">Uncharacterized protein</fullName>
    </submittedName>
</protein>
<feature type="region of interest" description="Disordered" evidence="1">
    <location>
        <begin position="43"/>
        <end position="67"/>
    </location>
</feature>
<accession>A0A3L8CPT7</accession>
<dbReference type="AlphaFoldDB" id="A0A3L8CPT7"/>
<dbReference type="Proteomes" id="UP000282672">
    <property type="component" value="Unassembled WGS sequence"/>
</dbReference>